<evidence type="ECO:0000256" key="3">
    <source>
        <dbReference type="ARBA" id="ARBA00022475"/>
    </source>
</evidence>
<keyword evidence="6 7" id="KW-0472">Membrane</keyword>
<comment type="subcellular location">
    <subcellularLocation>
        <location evidence="1">Cell membrane</location>
        <topology evidence="1">Multi-pass membrane protein</topology>
    </subcellularLocation>
</comment>
<evidence type="ECO:0000313" key="9">
    <source>
        <dbReference type="EMBL" id="CAA9306460.1"/>
    </source>
</evidence>
<evidence type="ECO:0000256" key="2">
    <source>
        <dbReference type="ARBA" id="ARBA00010792"/>
    </source>
</evidence>
<dbReference type="InterPro" id="IPR051311">
    <property type="entry name" value="DedA_domain"/>
</dbReference>
<feature type="domain" description="VTT" evidence="8">
    <location>
        <begin position="36"/>
        <end position="160"/>
    </location>
</feature>
<proteinExistence type="inferred from homology"/>
<dbReference type="Pfam" id="PF09335">
    <property type="entry name" value="VTT_dom"/>
    <property type="match status" value="1"/>
</dbReference>
<evidence type="ECO:0000256" key="7">
    <source>
        <dbReference type="SAM" id="Phobius"/>
    </source>
</evidence>
<organism evidence="9">
    <name type="scientific">uncultured Coleofasciculus sp</name>
    <dbReference type="NCBI Taxonomy" id="1267456"/>
    <lineage>
        <taxon>Bacteria</taxon>
        <taxon>Bacillati</taxon>
        <taxon>Cyanobacteriota</taxon>
        <taxon>Cyanophyceae</taxon>
        <taxon>Coleofasciculales</taxon>
        <taxon>Coleofasciculaceae</taxon>
        <taxon>Coleofasciculus</taxon>
        <taxon>environmental samples</taxon>
    </lineage>
</organism>
<dbReference type="AlphaFoldDB" id="A0A6J4KHS6"/>
<evidence type="ECO:0000256" key="6">
    <source>
        <dbReference type="ARBA" id="ARBA00023136"/>
    </source>
</evidence>
<dbReference type="GO" id="GO:0005886">
    <property type="term" value="C:plasma membrane"/>
    <property type="evidence" value="ECO:0007669"/>
    <property type="project" value="UniProtKB-SubCell"/>
</dbReference>
<dbReference type="PANTHER" id="PTHR42709:SF6">
    <property type="entry name" value="UNDECAPRENYL PHOSPHATE TRANSPORTER A"/>
    <property type="match status" value="1"/>
</dbReference>
<protein>
    <submittedName>
        <fullName evidence="9">DedA family protein</fullName>
    </submittedName>
</protein>
<keyword evidence="3" id="KW-1003">Cell membrane</keyword>
<keyword evidence="5 7" id="KW-1133">Transmembrane helix</keyword>
<name>A0A6J4KHS6_9CYAN</name>
<accession>A0A6J4KHS6</accession>
<keyword evidence="4 7" id="KW-0812">Transmembrane</keyword>
<evidence type="ECO:0000256" key="4">
    <source>
        <dbReference type="ARBA" id="ARBA00022692"/>
    </source>
</evidence>
<feature type="transmembrane region" description="Helical" evidence="7">
    <location>
        <begin position="18"/>
        <end position="36"/>
    </location>
</feature>
<dbReference type="PANTHER" id="PTHR42709">
    <property type="entry name" value="ALKALINE PHOSPHATASE LIKE PROTEIN"/>
    <property type="match status" value="1"/>
</dbReference>
<evidence type="ECO:0000256" key="5">
    <source>
        <dbReference type="ARBA" id="ARBA00022989"/>
    </source>
</evidence>
<reference evidence="9" key="1">
    <citation type="submission" date="2020-02" db="EMBL/GenBank/DDBJ databases">
        <authorList>
            <person name="Meier V. D."/>
        </authorList>
    </citation>
    <scope>NUCLEOTIDE SEQUENCE</scope>
    <source>
        <strain evidence="9">AVDCRST_MAG92</strain>
    </source>
</reference>
<feature type="transmembrane region" description="Helical" evidence="7">
    <location>
        <begin position="144"/>
        <end position="167"/>
    </location>
</feature>
<feature type="transmembrane region" description="Helical" evidence="7">
    <location>
        <begin position="56"/>
        <end position="78"/>
    </location>
</feature>
<comment type="similarity">
    <text evidence="2">Belongs to the DedA family.</text>
</comment>
<sequence>MSFEFLSLETIQEIARQYGYWAVFLGIALESLGIPLPGETITIVGGFLGGSGELNYWLVLGSAIAGTVLGGTCGYLIGKLGGWALLLRVGGFFRVSEEQLTEVKQQFSENAGRAVFFGRFVAFLRIFASPMAGIAEMPFPQFMLYNFAGGTVWASVMVTLAFFFGRIVPLEQLIGWIAKLGIVALIIVVAALFIPKWLESRKFKQPAIKDQPSTPGE</sequence>
<evidence type="ECO:0000256" key="1">
    <source>
        <dbReference type="ARBA" id="ARBA00004651"/>
    </source>
</evidence>
<evidence type="ECO:0000259" key="8">
    <source>
        <dbReference type="Pfam" id="PF09335"/>
    </source>
</evidence>
<feature type="transmembrane region" description="Helical" evidence="7">
    <location>
        <begin position="173"/>
        <end position="194"/>
    </location>
</feature>
<dbReference type="InterPro" id="IPR032816">
    <property type="entry name" value="VTT_dom"/>
</dbReference>
<dbReference type="EMBL" id="CADCTM010000927">
    <property type="protein sequence ID" value="CAA9306460.1"/>
    <property type="molecule type" value="Genomic_DNA"/>
</dbReference>
<gene>
    <name evidence="9" type="ORF">AVDCRST_MAG92-5527</name>
</gene>